<dbReference type="Proteomes" id="UP000298061">
    <property type="component" value="Unassembled WGS sequence"/>
</dbReference>
<dbReference type="InterPro" id="IPR015421">
    <property type="entry name" value="PyrdxlP-dep_Trfase_major"/>
</dbReference>
<dbReference type="AlphaFoldDB" id="A0A4Y9ZM84"/>
<dbReference type="InterPro" id="IPR000192">
    <property type="entry name" value="Aminotrans_V_dom"/>
</dbReference>
<keyword evidence="3" id="KW-1185">Reference proteome</keyword>
<dbReference type="STRING" id="135208.A0A4Y9ZM84"/>
<feature type="domain" description="Aminotransferase class V" evidence="1">
    <location>
        <begin position="20"/>
        <end position="413"/>
    </location>
</feature>
<evidence type="ECO:0000313" key="2">
    <source>
        <dbReference type="EMBL" id="TFY75735.1"/>
    </source>
</evidence>
<evidence type="ECO:0000259" key="1">
    <source>
        <dbReference type="Pfam" id="PF00266"/>
    </source>
</evidence>
<dbReference type="OrthoDB" id="420046at2759"/>
<dbReference type="PANTHER" id="PTHR43586:SF21">
    <property type="entry name" value="PYRIDOXAL PHOSPHATE (PLP)-DEPENDENT ASPARTATE AMINOTRANSFERASE SUPERFAMILY"/>
    <property type="match status" value="1"/>
</dbReference>
<comment type="caution">
    <text evidence="2">The sequence shown here is derived from an EMBL/GenBank/DDBJ whole genome shotgun (WGS) entry which is preliminary data.</text>
</comment>
<dbReference type="SUPFAM" id="SSF53383">
    <property type="entry name" value="PLP-dependent transferases"/>
    <property type="match status" value="1"/>
</dbReference>
<dbReference type="Pfam" id="PF00266">
    <property type="entry name" value="Aminotran_5"/>
    <property type="match status" value="1"/>
</dbReference>
<proteinExistence type="predicted"/>
<dbReference type="EMBL" id="SFCI01001452">
    <property type="protein sequence ID" value="TFY75735.1"/>
    <property type="molecule type" value="Genomic_DNA"/>
</dbReference>
<organism evidence="2 3">
    <name type="scientific">Hericium alpestre</name>
    <dbReference type="NCBI Taxonomy" id="135208"/>
    <lineage>
        <taxon>Eukaryota</taxon>
        <taxon>Fungi</taxon>
        <taxon>Dikarya</taxon>
        <taxon>Basidiomycota</taxon>
        <taxon>Agaricomycotina</taxon>
        <taxon>Agaricomycetes</taxon>
        <taxon>Russulales</taxon>
        <taxon>Hericiaceae</taxon>
        <taxon>Hericium</taxon>
    </lineage>
</organism>
<dbReference type="PANTHER" id="PTHR43586">
    <property type="entry name" value="CYSTEINE DESULFURASE"/>
    <property type="match status" value="1"/>
</dbReference>
<sequence length="423" mass="45786">MSTFVEKARSQFPSLASGYIFADNAGGSQCAKIVVDRISDYLLNTNVQLGADYSVSVESTQRVASASVSAAKLFNAASPDEVAFASSSTQAAENLARALENDIQEGDELIVTGEHEANAGGWKKLAVRRGATVKFWHARQSESAPNNPYSVCLSVDDLIPLITSKTRIVAFTACSNILGSIVPVKDVIKAARTKASEVGIRKIEFSVDCVAYAPHRQIDVQGWDVDYCFFSFYKVYGPHVSGVYARAASLKSSLTALTHHFLDVDSISYKIQPGGPGYETTYGTTGVLDYLLSLTPSNDLAASFKAIAEHEQTLLGPLLAFLRSQEPRGVRIVGDEQAGLSRVPTVSFVVTGERALRSQDVVKTFDQKGGIGIRYGHFYAYSLVDNLTPKLDIVDAVVRISLVHYNTVEEVEKIIAILKEVLG</sequence>
<reference evidence="2 3" key="1">
    <citation type="submission" date="2019-02" db="EMBL/GenBank/DDBJ databases">
        <title>Genome sequencing of the rare red list fungi Hericium alpestre (H. flagellum).</title>
        <authorList>
            <person name="Buettner E."/>
            <person name="Kellner H."/>
        </authorList>
    </citation>
    <scope>NUCLEOTIDE SEQUENCE [LARGE SCALE GENOMIC DNA]</scope>
    <source>
        <strain evidence="2 3">DSM 108284</strain>
    </source>
</reference>
<protein>
    <recommendedName>
        <fullName evidence="1">Aminotransferase class V domain-containing protein</fullName>
    </recommendedName>
</protein>
<dbReference type="Gene3D" id="3.40.640.10">
    <property type="entry name" value="Type I PLP-dependent aspartate aminotransferase-like (Major domain)"/>
    <property type="match status" value="1"/>
</dbReference>
<dbReference type="Gene3D" id="3.90.1150.10">
    <property type="entry name" value="Aspartate Aminotransferase, domain 1"/>
    <property type="match status" value="1"/>
</dbReference>
<dbReference type="InterPro" id="IPR015422">
    <property type="entry name" value="PyrdxlP-dep_Trfase_small"/>
</dbReference>
<gene>
    <name evidence="2" type="ORF">EWM64_g8277</name>
</gene>
<name>A0A4Y9ZM84_9AGAM</name>
<evidence type="ECO:0000313" key="3">
    <source>
        <dbReference type="Proteomes" id="UP000298061"/>
    </source>
</evidence>
<accession>A0A4Y9ZM84</accession>
<dbReference type="InterPro" id="IPR015424">
    <property type="entry name" value="PyrdxlP-dep_Trfase"/>
</dbReference>